<dbReference type="SUPFAM" id="SSF158504">
    <property type="entry name" value="BH2638-like"/>
    <property type="match status" value="1"/>
</dbReference>
<dbReference type="RefSeq" id="WP_009490296.1">
    <property type="nucleotide sequence ID" value="NZ_AMYT01000017.1"/>
</dbReference>
<name>K8ZBR8_9ENTE</name>
<protein>
    <submittedName>
        <fullName evidence="1">Uncharacterized protein</fullName>
    </submittedName>
</protein>
<keyword evidence="2" id="KW-1185">Reference proteome</keyword>
<dbReference type="OrthoDB" id="1649074at2"/>
<dbReference type="AlphaFoldDB" id="K8ZBR8"/>
<dbReference type="eggNOG" id="COG4476">
    <property type="taxonomic scope" value="Bacteria"/>
</dbReference>
<reference evidence="1 2" key="1">
    <citation type="journal article" date="2013" name="Genome Announc.">
        <title>Draft Genome Sequence of Catellicoccus marimammalium, a Novel Species Commonly Found in Gull Feces.</title>
        <authorList>
            <person name="Weigand M.R."/>
            <person name="Ryu H."/>
            <person name="Bozcek L."/>
            <person name="Konstantinidis K.T."/>
            <person name="Santo Domingo J.W."/>
        </authorList>
    </citation>
    <scope>NUCLEOTIDE SEQUENCE [LARGE SCALE GENOMIC DNA]</scope>
    <source>
        <strain evidence="1 2">M35/04/3</strain>
    </source>
</reference>
<evidence type="ECO:0000313" key="1">
    <source>
        <dbReference type="EMBL" id="EKU27482.1"/>
    </source>
</evidence>
<evidence type="ECO:0000313" key="2">
    <source>
        <dbReference type="Proteomes" id="UP000016057"/>
    </source>
</evidence>
<comment type="caution">
    <text evidence="1">The sequence shown here is derived from an EMBL/GenBank/DDBJ whole genome shotgun (WGS) entry which is preliminary data.</text>
</comment>
<gene>
    <name evidence="1" type="ORF">C683_0813</name>
</gene>
<dbReference type="NCBIfam" id="NF003353">
    <property type="entry name" value="PRK04387.1"/>
    <property type="match status" value="1"/>
</dbReference>
<dbReference type="InterPro" id="IPR023324">
    <property type="entry name" value="BH2638-like_sf"/>
</dbReference>
<proteinExistence type="predicted"/>
<dbReference type="Pfam" id="PF05256">
    <property type="entry name" value="UPF0223"/>
    <property type="match status" value="1"/>
</dbReference>
<dbReference type="EMBL" id="AMYT01000017">
    <property type="protein sequence ID" value="EKU27482.1"/>
    <property type="molecule type" value="Genomic_DNA"/>
</dbReference>
<sequence>MKENYSYPIDLDWTTEEMIAVVNALQAVEKAYEGKIRVKDFATAYKAFKEVIPSIGEEKRIGREFEQLTRYSLYRVVQEMKQKKETDWIQMPCKKMKRNGKN</sequence>
<dbReference type="Proteomes" id="UP000016057">
    <property type="component" value="Unassembled WGS sequence"/>
</dbReference>
<dbReference type="Gene3D" id="1.10.220.80">
    <property type="entry name" value="BH2638-like"/>
    <property type="match status" value="1"/>
</dbReference>
<organism evidence="1 2">
    <name type="scientific">Catellicoccus marimammalium M35/04/3</name>
    <dbReference type="NCBI Taxonomy" id="1234409"/>
    <lineage>
        <taxon>Bacteria</taxon>
        <taxon>Bacillati</taxon>
        <taxon>Bacillota</taxon>
        <taxon>Bacilli</taxon>
        <taxon>Lactobacillales</taxon>
        <taxon>Enterococcaceae</taxon>
        <taxon>Catellicoccus</taxon>
    </lineage>
</organism>
<dbReference type="STRING" id="1234409.C683_0813"/>
<dbReference type="InterPro" id="IPR007920">
    <property type="entry name" value="UPF0223"/>
</dbReference>
<dbReference type="PIRSF" id="PIRSF037260">
    <property type="entry name" value="UPF0223"/>
    <property type="match status" value="1"/>
</dbReference>
<accession>K8ZBR8</accession>
<dbReference type="PATRIC" id="fig|1234409.3.peg.764"/>